<dbReference type="AlphaFoldDB" id="A0A645C9W9"/>
<sequence length="255" mass="27941">MLKQPCNPLGAKLLSEAEYEQLPKVNWNVLRANANRQAIATKSSGIVMLNNPPVGNQNPQGSCVGWAVGYAATSTLAYPKFNNNWNDAKRSPSYIYNQIKIDPNDCGSGAYTTAGLNLVRNQGVCSYTLMPYINSDCVTLPNNTQRFDAALNTVLSWSTLGTNNVSGIKQALDLGYPVVIAFHVYQSFDNMWNTNGVWSSLNAGETSRGGHAACIIGYDDTKQMFKVQNSWGTSGGDNGYFWVTYNSNQLLYMKS</sequence>
<evidence type="ECO:0000313" key="2">
    <source>
        <dbReference type="EMBL" id="MPM73726.1"/>
    </source>
</evidence>
<accession>A0A645C9W9</accession>
<evidence type="ECO:0000259" key="1">
    <source>
        <dbReference type="SMART" id="SM00645"/>
    </source>
</evidence>
<gene>
    <name evidence="2" type="ORF">SDC9_120708</name>
</gene>
<dbReference type="SMART" id="SM00645">
    <property type="entry name" value="Pept_C1"/>
    <property type="match status" value="1"/>
</dbReference>
<dbReference type="SUPFAM" id="SSF54001">
    <property type="entry name" value="Cysteine proteinases"/>
    <property type="match status" value="1"/>
</dbReference>
<dbReference type="CDD" id="cd02619">
    <property type="entry name" value="Peptidase_C1"/>
    <property type="match status" value="1"/>
</dbReference>
<reference evidence="2" key="1">
    <citation type="submission" date="2019-08" db="EMBL/GenBank/DDBJ databases">
        <authorList>
            <person name="Kucharzyk K."/>
            <person name="Murdoch R.W."/>
            <person name="Higgins S."/>
            <person name="Loffler F."/>
        </authorList>
    </citation>
    <scope>NUCLEOTIDE SEQUENCE</scope>
</reference>
<name>A0A645C9W9_9ZZZZ</name>
<protein>
    <recommendedName>
        <fullName evidence="1">Peptidase C1A papain C-terminal domain-containing protein</fullName>
    </recommendedName>
</protein>
<organism evidence="2">
    <name type="scientific">bioreactor metagenome</name>
    <dbReference type="NCBI Taxonomy" id="1076179"/>
    <lineage>
        <taxon>unclassified sequences</taxon>
        <taxon>metagenomes</taxon>
        <taxon>ecological metagenomes</taxon>
    </lineage>
</organism>
<dbReference type="InterPro" id="IPR000668">
    <property type="entry name" value="Peptidase_C1A_C"/>
</dbReference>
<comment type="caution">
    <text evidence="2">The sequence shown here is derived from an EMBL/GenBank/DDBJ whole genome shotgun (WGS) entry which is preliminary data.</text>
</comment>
<dbReference type="GO" id="GO:0006508">
    <property type="term" value="P:proteolysis"/>
    <property type="evidence" value="ECO:0007669"/>
    <property type="project" value="InterPro"/>
</dbReference>
<dbReference type="Gene3D" id="3.90.70.10">
    <property type="entry name" value="Cysteine proteinases"/>
    <property type="match status" value="1"/>
</dbReference>
<dbReference type="EMBL" id="VSSQ01025528">
    <property type="protein sequence ID" value="MPM73726.1"/>
    <property type="molecule type" value="Genomic_DNA"/>
</dbReference>
<proteinExistence type="predicted"/>
<dbReference type="GO" id="GO:0008234">
    <property type="term" value="F:cysteine-type peptidase activity"/>
    <property type="evidence" value="ECO:0007669"/>
    <property type="project" value="InterPro"/>
</dbReference>
<dbReference type="Pfam" id="PF00112">
    <property type="entry name" value="Peptidase_C1"/>
    <property type="match status" value="1"/>
</dbReference>
<feature type="domain" description="Peptidase C1A papain C-terminal" evidence="1">
    <location>
        <begin position="50"/>
        <end position="254"/>
    </location>
</feature>
<dbReference type="InterPro" id="IPR038765">
    <property type="entry name" value="Papain-like_cys_pep_sf"/>
</dbReference>